<protein>
    <submittedName>
        <fullName evidence="1">Uncharacterized protein</fullName>
    </submittedName>
</protein>
<dbReference type="AlphaFoldDB" id="A0AAD6WDY0"/>
<gene>
    <name evidence="1" type="ORF">NC653_007730</name>
</gene>
<name>A0AAD6WDY0_9ROSI</name>
<organism evidence="1 2">
    <name type="scientific">Populus alba x Populus x berolinensis</name>
    <dbReference type="NCBI Taxonomy" id="444605"/>
    <lineage>
        <taxon>Eukaryota</taxon>
        <taxon>Viridiplantae</taxon>
        <taxon>Streptophyta</taxon>
        <taxon>Embryophyta</taxon>
        <taxon>Tracheophyta</taxon>
        <taxon>Spermatophyta</taxon>
        <taxon>Magnoliopsida</taxon>
        <taxon>eudicotyledons</taxon>
        <taxon>Gunneridae</taxon>
        <taxon>Pentapetalae</taxon>
        <taxon>rosids</taxon>
        <taxon>fabids</taxon>
        <taxon>Malpighiales</taxon>
        <taxon>Salicaceae</taxon>
        <taxon>Saliceae</taxon>
        <taxon>Populus</taxon>
    </lineage>
</organism>
<evidence type="ECO:0000313" key="2">
    <source>
        <dbReference type="Proteomes" id="UP001164929"/>
    </source>
</evidence>
<accession>A0AAD6WDY0</accession>
<sequence>MAFPTMAHYVIPSPVSPCLTLCIPFAGSSGRGILTELLKYSIHLQSQVFGDQLQQDKMWTFFLAGGFRGN</sequence>
<dbReference type="Proteomes" id="UP001164929">
    <property type="component" value="Chromosome 2"/>
</dbReference>
<keyword evidence="2" id="KW-1185">Reference proteome</keyword>
<comment type="caution">
    <text evidence="1">The sequence shown here is derived from an EMBL/GenBank/DDBJ whole genome shotgun (WGS) entry which is preliminary data.</text>
</comment>
<evidence type="ECO:0000313" key="1">
    <source>
        <dbReference type="EMBL" id="KAJ7009185.1"/>
    </source>
</evidence>
<reference evidence="1" key="1">
    <citation type="journal article" date="2023" name="Mol. Ecol. Resour.">
        <title>Chromosome-level genome assembly of a triploid poplar Populus alba 'Berolinensis'.</title>
        <authorList>
            <person name="Chen S."/>
            <person name="Yu Y."/>
            <person name="Wang X."/>
            <person name="Wang S."/>
            <person name="Zhang T."/>
            <person name="Zhou Y."/>
            <person name="He R."/>
            <person name="Meng N."/>
            <person name="Wang Y."/>
            <person name="Liu W."/>
            <person name="Liu Z."/>
            <person name="Liu J."/>
            <person name="Guo Q."/>
            <person name="Huang H."/>
            <person name="Sederoff R.R."/>
            <person name="Wang G."/>
            <person name="Qu G."/>
            <person name="Chen S."/>
        </authorList>
    </citation>
    <scope>NUCLEOTIDE SEQUENCE</scope>
    <source>
        <strain evidence="1">SC-2020</strain>
    </source>
</reference>
<proteinExistence type="predicted"/>
<dbReference type="EMBL" id="JAQIZT010000002">
    <property type="protein sequence ID" value="KAJ7009185.1"/>
    <property type="molecule type" value="Genomic_DNA"/>
</dbReference>